<dbReference type="AlphaFoldDB" id="A0A8J3E609"/>
<feature type="transmembrane region" description="Helical" evidence="1">
    <location>
        <begin position="247"/>
        <end position="267"/>
    </location>
</feature>
<dbReference type="InterPro" id="IPR010295">
    <property type="entry name" value="DUF898"/>
</dbReference>
<gene>
    <name evidence="2" type="ORF">GCM10011611_49190</name>
</gene>
<feature type="transmembrane region" description="Helical" evidence="1">
    <location>
        <begin position="81"/>
        <end position="107"/>
    </location>
</feature>
<reference evidence="2" key="1">
    <citation type="journal article" date="2014" name="Int. J. Syst. Evol. Microbiol.">
        <title>Complete genome sequence of Corynebacterium casei LMG S-19264T (=DSM 44701T), isolated from a smear-ripened cheese.</title>
        <authorList>
            <consortium name="US DOE Joint Genome Institute (JGI-PGF)"/>
            <person name="Walter F."/>
            <person name="Albersmeier A."/>
            <person name="Kalinowski J."/>
            <person name="Ruckert C."/>
        </authorList>
    </citation>
    <scope>NUCLEOTIDE SEQUENCE</scope>
    <source>
        <strain evidence="2">CGMCC 1.15725</strain>
    </source>
</reference>
<feature type="transmembrane region" description="Helical" evidence="1">
    <location>
        <begin position="287"/>
        <end position="320"/>
    </location>
</feature>
<evidence type="ECO:0000256" key="1">
    <source>
        <dbReference type="SAM" id="Phobius"/>
    </source>
</evidence>
<dbReference type="Pfam" id="PF05987">
    <property type="entry name" value="DUF898"/>
    <property type="match status" value="1"/>
</dbReference>
<feature type="transmembrane region" description="Helical" evidence="1">
    <location>
        <begin position="114"/>
        <end position="135"/>
    </location>
</feature>
<proteinExistence type="predicted"/>
<accession>A0A8J3E609</accession>
<evidence type="ECO:0000313" key="2">
    <source>
        <dbReference type="EMBL" id="GGF36886.1"/>
    </source>
</evidence>
<dbReference type="Proteomes" id="UP000646365">
    <property type="component" value="Unassembled WGS sequence"/>
</dbReference>
<keyword evidence="1" id="KW-0812">Transmembrane</keyword>
<dbReference type="EMBL" id="BMJQ01000014">
    <property type="protein sequence ID" value="GGF36886.1"/>
    <property type="molecule type" value="Genomic_DNA"/>
</dbReference>
<sequence length="408" mass="44135">MTPVADAPLAVPLSGTIPPAGPVRFVDRGGLFGLLVKNAVLTFLTVGIYRFWARAALRRYWWGSIVIAGDPLEYTGTGLELFVGFLMFLGIMLPFGLVYGLTALLAASNPLTGGLLRLVEAFLFLMLIQIVTFRARRYRLSRTLWRGVRASQGGSSWEYLLLVFKWTLLSVITLGIAVPWARIATTRYLMDRTALGDLEARFDGRGHHLVLPWIAPFVLLYGAFGVFLALNIDQIGKFGPGVVPRGIWLVVLGYVGAAVGFLIYLLIELRYTARHTRFGEVQLGSALSIGGIVLTIFGFLIVAMLVLFGFGLFAGLIIWLTGGGGAHAAGAAAMPSFASVIPAIVIVLIGSLFIGVLRILWVDRSIVRRLCDTMSLTNVDRLDRIGQSTAPIPSAGEGMADAFDIGAF</sequence>
<feature type="transmembrane region" description="Helical" evidence="1">
    <location>
        <begin position="31"/>
        <end position="52"/>
    </location>
</feature>
<keyword evidence="1" id="KW-0472">Membrane</keyword>
<name>A0A8J3E609_9PROT</name>
<evidence type="ECO:0000313" key="3">
    <source>
        <dbReference type="Proteomes" id="UP000646365"/>
    </source>
</evidence>
<reference evidence="2" key="2">
    <citation type="submission" date="2020-09" db="EMBL/GenBank/DDBJ databases">
        <authorList>
            <person name="Sun Q."/>
            <person name="Zhou Y."/>
        </authorList>
    </citation>
    <scope>NUCLEOTIDE SEQUENCE</scope>
    <source>
        <strain evidence="2">CGMCC 1.15725</strain>
    </source>
</reference>
<protein>
    <submittedName>
        <fullName evidence="2">Membrane protein</fullName>
    </submittedName>
</protein>
<feature type="transmembrane region" description="Helical" evidence="1">
    <location>
        <begin position="340"/>
        <end position="361"/>
    </location>
</feature>
<feature type="transmembrane region" description="Helical" evidence="1">
    <location>
        <begin position="210"/>
        <end position="232"/>
    </location>
</feature>
<feature type="transmembrane region" description="Helical" evidence="1">
    <location>
        <begin position="159"/>
        <end position="181"/>
    </location>
</feature>
<comment type="caution">
    <text evidence="2">The sequence shown here is derived from an EMBL/GenBank/DDBJ whole genome shotgun (WGS) entry which is preliminary data.</text>
</comment>
<keyword evidence="3" id="KW-1185">Reference proteome</keyword>
<organism evidence="2 3">
    <name type="scientific">Aliidongia dinghuensis</name>
    <dbReference type="NCBI Taxonomy" id="1867774"/>
    <lineage>
        <taxon>Bacteria</taxon>
        <taxon>Pseudomonadati</taxon>
        <taxon>Pseudomonadota</taxon>
        <taxon>Alphaproteobacteria</taxon>
        <taxon>Rhodospirillales</taxon>
        <taxon>Dongiaceae</taxon>
        <taxon>Aliidongia</taxon>
    </lineage>
</organism>
<dbReference type="RefSeq" id="WP_189050723.1">
    <property type="nucleotide sequence ID" value="NZ_BMJQ01000014.1"/>
</dbReference>
<keyword evidence="1" id="KW-1133">Transmembrane helix</keyword>